<dbReference type="RefSeq" id="WP_311627921.1">
    <property type="nucleotide sequence ID" value="NZ_JAVRFE010000085.1"/>
</dbReference>
<keyword evidence="2" id="KW-0472">Membrane</keyword>
<feature type="transmembrane region" description="Helical" evidence="2">
    <location>
        <begin position="64"/>
        <end position="85"/>
    </location>
</feature>
<name>A0ABU2TJ85_9ACTN</name>
<comment type="caution">
    <text evidence="3">The sequence shown here is derived from an EMBL/GenBank/DDBJ whole genome shotgun (WGS) entry which is preliminary data.</text>
</comment>
<evidence type="ECO:0000256" key="2">
    <source>
        <dbReference type="SAM" id="Phobius"/>
    </source>
</evidence>
<feature type="transmembrane region" description="Helical" evidence="2">
    <location>
        <begin position="228"/>
        <end position="253"/>
    </location>
</feature>
<organism evidence="3 4">
    <name type="scientific">Streptomyces mooreae</name>
    <dbReference type="NCBI Taxonomy" id="3075523"/>
    <lineage>
        <taxon>Bacteria</taxon>
        <taxon>Bacillati</taxon>
        <taxon>Actinomycetota</taxon>
        <taxon>Actinomycetes</taxon>
        <taxon>Kitasatosporales</taxon>
        <taxon>Streptomycetaceae</taxon>
        <taxon>Streptomyces</taxon>
    </lineage>
</organism>
<keyword evidence="2" id="KW-0812">Transmembrane</keyword>
<protein>
    <recommendedName>
        <fullName evidence="5">Vegetative cell wall protein gp1</fullName>
    </recommendedName>
</protein>
<gene>
    <name evidence="3" type="ORF">RM550_35745</name>
</gene>
<feature type="transmembrane region" description="Helical" evidence="2">
    <location>
        <begin position="16"/>
        <end position="37"/>
    </location>
</feature>
<accession>A0ABU2TJ85</accession>
<keyword evidence="2" id="KW-1133">Transmembrane helix</keyword>
<dbReference type="EMBL" id="JAVRFE010000085">
    <property type="protein sequence ID" value="MDT0461004.1"/>
    <property type="molecule type" value="Genomic_DNA"/>
</dbReference>
<evidence type="ECO:0000313" key="4">
    <source>
        <dbReference type="Proteomes" id="UP001180551"/>
    </source>
</evidence>
<feature type="region of interest" description="Disordered" evidence="1">
    <location>
        <begin position="285"/>
        <end position="331"/>
    </location>
</feature>
<sequence>MGGFLSELGKKLAERWVSLLVLPGALYLAVAATAHTLGHTHPFDLPHLTHQIATWANHPATSTAGGQVVLLAAILAAAAAAGLAAQALGSLAEWLCLAADWPAWPPPLRQLAARQTTRRRNRWARVARIWHQHRDEAARTLVRGQRADPAGRHAAERAMTRIAPEEPCRPTWSGDRLNAVAVRLERDHHLDLATLWPHLWLILPEGTRAEITTTRQALIRATTLTAWALLYLPLAAWWWPAALIAVLLTLIGWARTRTATDTYALLLEATARLHTRDLADRLGLNPTDPLRTLTPEPGDARGLNPSGPLTPETGDALTHHLTPSAPSLPTG</sequence>
<reference evidence="3" key="1">
    <citation type="submission" date="2024-05" db="EMBL/GenBank/DDBJ databases">
        <title>30 novel species of actinomycetes from the DSMZ collection.</title>
        <authorList>
            <person name="Nouioui I."/>
        </authorList>
    </citation>
    <scope>NUCLEOTIDE SEQUENCE</scope>
    <source>
        <strain evidence="3">DSM 41527</strain>
    </source>
</reference>
<evidence type="ECO:0000256" key="1">
    <source>
        <dbReference type="SAM" id="MobiDB-lite"/>
    </source>
</evidence>
<evidence type="ECO:0008006" key="5">
    <source>
        <dbReference type="Google" id="ProtNLM"/>
    </source>
</evidence>
<dbReference type="Proteomes" id="UP001180551">
    <property type="component" value="Unassembled WGS sequence"/>
</dbReference>
<evidence type="ECO:0000313" key="3">
    <source>
        <dbReference type="EMBL" id="MDT0461004.1"/>
    </source>
</evidence>
<proteinExistence type="predicted"/>
<keyword evidence="4" id="KW-1185">Reference proteome</keyword>